<dbReference type="EMBL" id="CP007030">
    <property type="protein sequence ID" value="AHF00684.1"/>
    <property type="molecule type" value="Genomic_DNA"/>
</dbReference>
<keyword evidence="2" id="KW-0238">DNA-binding</keyword>
<dbReference type="InterPro" id="IPR001387">
    <property type="entry name" value="Cro/C1-type_HTH"/>
</dbReference>
<dbReference type="Gene3D" id="1.10.260.40">
    <property type="entry name" value="lambda repressor-like DNA-binding domains"/>
    <property type="match status" value="1"/>
</dbReference>
<dbReference type="InterPro" id="IPR010982">
    <property type="entry name" value="Lambda_DNA-bd_dom_sf"/>
</dbReference>
<dbReference type="SUPFAM" id="SSF47413">
    <property type="entry name" value="lambda repressor-like DNA-binding domains"/>
    <property type="match status" value="1"/>
</dbReference>
<keyword evidence="3" id="KW-1185">Reference proteome</keyword>
<dbReference type="Proteomes" id="UP000005380">
    <property type="component" value="Chromosome"/>
</dbReference>
<proteinExistence type="predicted"/>
<dbReference type="RefSeq" id="WP_006459801.1">
    <property type="nucleotide sequence ID" value="NZ_CP007030.1"/>
</dbReference>
<dbReference type="PROSITE" id="PS50943">
    <property type="entry name" value="HTH_CROC1"/>
    <property type="match status" value="1"/>
</dbReference>
<gene>
    <name evidence="2" type="ORF">THIAE_01895</name>
</gene>
<dbReference type="eggNOG" id="COG1395">
    <property type="taxonomic scope" value="Bacteria"/>
</dbReference>
<dbReference type="Pfam" id="PF01381">
    <property type="entry name" value="HTH_3"/>
    <property type="match status" value="1"/>
</dbReference>
<dbReference type="InParanoid" id="W0DUP0"/>
<reference evidence="2 3" key="1">
    <citation type="submission" date="2013-12" db="EMBL/GenBank/DDBJ databases">
        <authorList>
            <consortium name="DOE Joint Genome Institute"/>
            <person name="Kappler U."/>
            <person name="Huntemann M."/>
            <person name="Han J."/>
            <person name="Chen A."/>
            <person name="Kyrpides N."/>
            <person name="Mavromatis K."/>
            <person name="Markowitz V."/>
            <person name="Palaniappan K."/>
            <person name="Ivanova N."/>
            <person name="Schaumberg A."/>
            <person name="Pati A."/>
            <person name="Liolios K."/>
            <person name="Nordberg H.P."/>
            <person name="Cantor M.N."/>
            <person name="Hua S.X."/>
            <person name="Woyke T."/>
        </authorList>
    </citation>
    <scope>NUCLEOTIDE SEQUENCE [LARGE SCALE GENOMIC DNA]</scope>
    <source>
        <strain evidence="3">AL2</strain>
    </source>
</reference>
<sequence length="128" mass="14450">MAKPPICKIDQALGKRIQLRRKELGCSAEKLSESIGVSQQQFSRYERGNSKLTASQLINIAHATDTPIGWFSLDIPPDKPFSLIAENNNQYQSFASRELFSRIEQVWPSLSIDQQRAVISVIDAFKLK</sequence>
<dbReference type="SMART" id="SM00530">
    <property type="entry name" value="HTH_XRE"/>
    <property type="match status" value="1"/>
</dbReference>
<dbReference type="HOGENOM" id="CLU_066192_26_4_6"/>
<dbReference type="GO" id="GO:0003677">
    <property type="term" value="F:DNA binding"/>
    <property type="evidence" value="ECO:0007669"/>
    <property type="project" value="UniProtKB-KW"/>
</dbReference>
<dbReference type="AlphaFoldDB" id="W0DUP0"/>
<dbReference type="KEGG" id="tao:THIAE_01895"/>
<evidence type="ECO:0000313" key="3">
    <source>
        <dbReference type="Proteomes" id="UP000005380"/>
    </source>
</evidence>
<accession>W0DUP0</accession>
<dbReference type="OrthoDB" id="5683219at2"/>
<dbReference type="STRING" id="717772.THIAE_01895"/>
<organism evidence="2 3">
    <name type="scientific">Thiomicrospira aerophila AL3</name>
    <dbReference type="NCBI Taxonomy" id="717772"/>
    <lineage>
        <taxon>Bacteria</taxon>
        <taxon>Pseudomonadati</taxon>
        <taxon>Pseudomonadota</taxon>
        <taxon>Gammaproteobacteria</taxon>
        <taxon>Thiotrichales</taxon>
        <taxon>Piscirickettsiaceae</taxon>
        <taxon>Thiomicrospira</taxon>
    </lineage>
</organism>
<dbReference type="CDD" id="cd00093">
    <property type="entry name" value="HTH_XRE"/>
    <property type="match status" value="1"/>
</dbReference>
<name>W0DUP0_9GAMM</name>
<evidence type="ECO:0000313" key="2">
    <source>
        <dbReference type="EMBL" id="AHF00684.1"/>
    </source>
</evidence>
<protein>
    <submittedName>
        <fullName evidence="2">DNA-binding protein</fullName>
    </submittedName>
</protein>
<feature type="domain" description="HTH cro/C1-type" evidence="1">
    <location>
        <begin position="17"/>
        <end position="71"/>
    </location>
</feature>
<evidence type="ECO:0000259" key="1">
    <source>
        <dbReference type="PROSITE" id="PS50943"/>
    </source>
</evidence>